<gene>
    <name evidence="12" type="ORF">THSYN_18735</name>
</gene>
<evidence type="ECO:0000256" key="9">
    <source>
        <dbReference type="ARBA" id="ARBA00025772"/>
    </source>
</evidence>
<dbReference type="SUPFAM" id="SSF54523">
    <property type="entry name" value="Pili subunits"/>
    <property type="match status" value="1"/>
</dbReference>
<keyword evidence="6" id="KW-0812">Transmembrane</keyword>
<dbReference type="GO" id="GO:0005886">
    <property type="term" value="C:plasma membrane"/>
    <property type="evidence" value="ECO:0007669"/>
    <property type="project" value="UniProtKB-SubCell"/>
</dbReference>
<proteinExistence type="inferred from homology"/>
<dbReference type="NCBIfam" id="TIGR02532">
    <property type="entry name" value="IV_pilin_GFxxxE"/>
    <property type="match status" value="1"/>
</dbReference>
<evidence type="ECO:0000256" key="3">
    <source>
        <dbReference type="ARBA" id="ARBA00022475"/>
    </source>
</evidence>
<keyword evidence="7" id="KW-1133">Transmembrane helix</keyword>
<keyword evidence="3" id="KW-1003">Cell membrane</keyword>
<evidence type="ECO:0000256" key="10">
    <source>
        <dbReference type="ARBA" id="ARBA00030775"/>
    </source>
</evidence>
<dbReference type="Gene3D" id="3.55.40.10">
    <property type="entry name" value="minor pseudopilin epsh domain"/>
    <property type="match status" value="1"/>
</dbReference>
<dbReference type="AlphaFoldDB" id="A0A2K8UH13"/>
<evidence type="ECO:0000256" key="7">
    <source>
        <dbReference type="ARBA" id="ARBA00022989"/>
    </source>
</evidence>
<organism evidence="12 13">
    <name type="scientific">Candidatus Thiodictyon syntrophicum</name>
    <dbReference type="NCBI Taxonomy" id="1166950"/>
    <lineage>
        <taxon>Bacteria</taxon>
        <taxon>Pseudomonadati</taxon>
        <taxon>Pseudomonadota</taxon>
        <taxon>Gammaproteobacteria</taxon>
        <taxon>Chromatiales</taxon>
        <taxon>Chromatiaceae</taxon>
        <taxon>Thiodictyon</taxon>
    </lineage>
</organism>
<dbReference type="Pfam" id="PF12019">
    <property type="entry name" value="GspH"/>
    <property type="match status" value="1"/>
</dbReference>
<keyword evidence="4" id="KW-0488">Methylation</keyword>
<reference evidence="12 13" key="1">
    <citation type="submission" date="2017-03" db="EMBL/GenBank/DDBJ databases">
        <title>Complete genome sequence of Candidatus 'Thiodictyon syntrophicum' sp. nov. strain Cad16T, a photolithoautotroph purple sulfur bacterium isolated from an alpine meromictic lake.</title>
        <authorList>
            <person name="Luedin S.M."/>
            <person name="Pothier J.F."/>
            <person name="Danza F."/>
            <person name="Storelli N."/>
            <person name="Wittwer M."/>
            <person name="Tonolla M."/>
        </authorList>
    </citation>
    <scope>NUCLEOTIDE SEQUENCE [LARGE SCALE GENOMIC DNA]</scope>
    <source>
        <strain evidence="12 13">Cad16T</strain>
    </source>
</reference>
<dbReference type="KEGG" id="tsy:THSYN_18735"/>
<dbReference type="Pfam" id="PF07963">
    <property type="entry name" value="N_methyl"/>
    <property type="match status" value="1"/>
</dbReference>
<evidence type="ECO:0000313" key="12">
    <source>
        <dbReference type="EMBL" id="AUB84840.1"/>
    </source>
</evidence>
<evidence type="ECO:0000256" key="5">
    <source>
        <dbReference type="ARBA" id="ARBA00022519"/>
    </source>
</evidence>
<feature type="domain" description="General secretion pathway GspH" evidence="11">
    <location>
        <begin position="46"/>
        <end position="169"/>
    </location>
</feature>
<comment type="similarity">
    <text evidence="9">Belongs to the GSP H family.</text>
</comment>
<dbReference type="InterPro" id="IPR022346">
    <property type="entry name" value="T2SS_GspH"/>
</dbReference>
<dbReference type="EMBL" id="CP020370">
    <property type="protein sequence ID" value="AUB84840.1"/>
    <property type="molecule type" value="Genomic_DNA"/>
</dbReference>
<dbReference type="InterPro" id="IPR045584">
    <property type="entry name" value="Pilin-like"/>
</dbReference>
<dbReference type="Proteomes" id="UP000232638">
    <property type="component" value="Chromosome"/>
</dbReference>
<evidence type="ECO:0000313" key="13">
    <source>
        <dbReference type="Proteomes" id="UP000232638"/>
    </source>
</evidence>
<keyword evidence="13" id="KW-1185">Reference proteome</keyword>
<evidence type="ECO:0000256" key="4">
    <source>
        <dbReference type="ARBA" id="ARBA00022481"/>
    </source>
</evidence>
<evidence type="ECO:0000256" key="2">
    <source>
        <dbReference type="ARBA" id="ARBA00021549"/>
    </source>
</evidence>
<sequence length="187" mass="19808">MTATHRRRRGFTLIELMVTLLVLIILLALGVPAFADLLSRTKLTSTANTLLAHLQYARSSAVKRGVGRVAVGPCNVAAQCTDNANWPADQLWQGGYMVATVDTASPPNILQVLRRVDAAELAAVTIDKNGTSPRFFFHPDGSAGGAATITLCDRRTPSFGRAVIVDAVGRARVAQYAPGGVALQCPP</sequence>
<accession>A0A2K8UH13</accession>
<evidence type="ECO:0000256" key="8">
    <source>
        <dbReference type="ARBA" id="ARBA00023136"/>
    </source>
</evidence>
<evidence type="ECO:0000256" key="6">
    <source>
        <dbReference type="ARBA" id="ARBA00022692"/>
    </source>
</evidence>
<dbReference type="GO" id="GO:0015627">
    <property type="term" value="C:type II protein secretion system complex"/>
    <property type="evidence" value="ECO:0007669"/>
    <property type="project" value="InterPro"/>
</dbReference>
<evidence type="ECO:0000256" key="1">
    <source>
        <dbReference type="ARBA" id="ARBA00004377"/>
    </source>
</evidence>
<dbReference type="InterPro" id="IPR012902">
    <property type="entry name" value="N_methyl_site"/>
</dbReference>
<name>A0A2K8UH13_9GAMM</name>
<keyword evidence="5" id="KW-0997">Cell inner membrane</keyword>
<comment type="subcellular location">
    <subcellularLocation>
        <location evidence="1">Cell inner membrane</location>
        <topology evidence="1">Single-pass membrane protein</topology>
    </subcellularLocation>
</comment>
<protein>
    <recommendedName>
        <fullName evidence="2">Type II secretion system protein H</fullName>
    </recommendedName>
    <alternativeName>
        <fullName evidence="10">General secretion pathway protein H</fullName>
    </alternativeName>
</protein>
<dbReference type="OrthoDB" id="2313614at2"/>
<dbReference type="PROSITE" id="PS00409">
    <property type="entry name" value="PROKAR_NTER_METHYL"/>
    <property type="match status" value="1"/>
</dbReference>
<evidence type="ECO:0000259" key="11">
    <source>
        <dbReference type="Pfam" id="PF12019"/>
    </source>
</evidence>
<dbReference type="GO" id="GO:0015628">
    <property type="term" value="P:protein secretion by the type II secretion system"/>
    <property type="evidence" value="ECO:0007669"/>
    <property type="project" value="InterPro"/>
</dbReference>
<keyword evidence="8" id="KW-0472">Membrane</keyword>
<dbReference type="RefSeq" id="WP_100922494.1">
    <property type="nucleotide sequence ID" value="NZ_CP020370.1"/>
</dbReference>